<dbReference type="Proteomes" id="UP000827092">
    <property type="component" value="Unassembled WGS sequence"/>
</dbReference>
<evidence type="ECO:0000313" key="2">
    <source>
        <dbReference type="Proteomes" id="UP000827092"/>
    </source>
</evidence>
<comment type="caution">
    <text evidence="1">The sequence shown here is derived from an EMBL/GenBank/DDBJ whole genome shotgun (WGS) entry which is preliminary data.</text>
</comment>
<reference evidence="1 2" key="1">
    <citation type="journal article" date="2022" name="Nat. Ecol. Evol.">
        <title>A masculinizing supergene underlies an exaggerated male reproductive morph in a spider.</title>
        <authorList>
            <person name="Hendrickx F."/>
            <person name="De Corte Z."/>
            <person name="Sonet G."/>
            <person name="Van Belleghem S.M."/>
            <person name="Kostlbacher S."/>
            <person name="Vangestel C."/>
        </authorList>
    </citation>
    <scope>NUCLEOTIDE SEQUENCE [LARGE SCALE GENOMIC DNA]</scope>
    <source>
        <strain evidence="1">W744_W776</strain>
    </source>
</reference>
<keyword evidence="2" id="KW-1185">Reference proteome</keyword>
<name>A0AAV6TDT2_9ARAC</name>
<dbReference type="EMBL" id="JAFNEN010006326">
    <property type="protein sequence ID" value="KAG8156094.1"/>
    <property type="molecule type" value="Genomic_DNA"/>
</dbReference>
<protein>
    <recommendedName>
        <fullName evidence="3">dUTPase-like domain-containing protein</fullName>
    </recommendedName>
</protein>
<organism evidence="1 2">
    <name type="scientific">Oedothorax gibbosus</name>
    <dbReference type="NCBI Taxonomy" id="931172"/>
    <lineage>
        <taxon>Eukaryota</taxon>
        <taxon>Metazoa</taxon>
        <taxon>Ecdysozoa</taxon>
        <taxon>Arthropoda</taxon>
        <taxon>Chelicerata</taxon>
        <taxon>Arachnida</taxon>
        <taxon>Araneae</taxon>
        <taxon>Araneomorphae</taxon>
        <taxon>Entelegynae</taxon>
        <taxon>Araneoidea</taxon>
        <taxon>Linyphiidae</taxon>
        <taxon>Erigoninae</taxon>
        <taxon>Oedothorax</taxon>
    </lineage>
</organism>
<evidence type="ECO:0008006" key="3">
    <source>
        <dbReference type="Google" id="ProtNLM"/>
    </source>
</evidence>
<accession>A0AAV6TDT2</accession>
<sequence>MAYHPFDFTVLVQEGVSESYPGITARGQPSAFVHSDLLFESFDVGSSLIIAEANSPSVGLVPTPLIGTLSVCVFRRCRRDMLVVFNLTDDSIVAIVSCVRIREETQVRTLGSCALSRGQCAKLPSGGLMN</sequence>
<gene>
    <name evidence="1" type="ORF">JTE90_024413</name>
</gene>
<proteinExistence type="predicted"/>
<dbReference type="AlphaFoldDB" id="A0AAV6TDT2"/>
<evidence type="ECO:0000313" key="1">
    <source>
        <dbReference type="EMBL" id="KAG8156094.1"/>
    </source>
</evidence>